<evidence type="ECO:0000256" key="1">
    <source>
        <dbReference type="ARBA" id="ARBA00009580"/>
    </source>
</evidence>
<dbReference type="RefSeq" id="WP_317635939.1">
    <property type="nucleotide sequence ID" value="NZ_AP026802.1"/>
</dbReference>
<proteinExistence type="inferred from homology"/>
<reference evidence="2 3" key="1">
    <citation type="journal article" date="2023" name="Microbiol. Spectr.">
        <title>Symbiosis of Carpenter Bees with Uncharacterized Lactic Acid Bacteria Showing NAD Auxotrophy.</title>
        <authorList>
            <person name="Kawasaki S."/>
            <person name="Ozawa K."/>
            <person name="Mori T."/>
            <person name="Yamamoto A."/>
            <person name="Ito M."/>
            <person name="Ohkuma M."/>
            <person name="Sakamoto M."/>
            <person name="Matsutani M."/>
        </authorList>
    </citation>
    <scope>NUCLEOTIDE SEQUENCE [LARGE SCALE GENOMIC DNA]</scope>
    <source>
        <strain evidence="2 3">XA3</strain>
    </source>
</reference>
<dbReference type="InterPro" id="IPR026893">
    <property type="entry name" value="Tyr/Ser_Pase_IphP-type"/>
</dbReference>
<accession>A0AAU9D962</accession>
<gene>
    <name evidence="2" type="ORF">XA3_04560</name>
</gene>
<dbReference type="Pfam" id="PF13350">
    <property type="entry name" value="Y_phosphatase3"/>
    <property type="match status" value="1"/>
</dbReference>
<dbReference type="InterPro" id="IPR016130">
    <property type="entry name" value="Tyr_Pase_AS"/>
</dbReference>
<dbReference type="PANTHER" id="PTHR31126">
    <property type="entry name" value="TYROSINE-PROTEIN PHOSPHATASE"/>
    <property type="match status" value="1"/>
</dbReference>
<protein>
    <submittedName>
        <fullName evidence="2">Protein-tyrosine-phosphatase</fullName>
    </submittedName>
</protein>
<dbReference type="Proteomes" id="UP001321861">
    <property type="component" value="Chromosome"/>
</dbReference>
<dbReference type="AlphaFoldDB" id="A0AAU9D962"/>
<dbReference type="EMBL" id="AP026802">
    <property type="protein sequence ID" value="BDR58015.1"/>
    <property type="molecule type" value="Genomic_DNA"/>
</dbReference>
<sequence length="349" mass="39562">MEPLEVKQVKDQIECKIASGNQGAGILAIYDNKDLKTPIKEIEVNLVDGKFELPAHFTNRRFFLKLTIGNKTYFGALRHLELTGLYNLRDLGGYQGQFGSVKWGLLYRSDALDGLNQADLVWMKNLAVETVIDLRSQQEIERNPDQEIGARERYEIDPSAFVAASASAMPDEKTHDQKRVASLQYLAQSPAGREKLEAMKGQMIVQMHDMVAKPVSQTAYAKFLTVVLNAKIPILFHCQGGKDRTGWGAALLLGLLGIDEETIMQDYLLTKQYNVFRNSKRMASYAKYTDNELVLDYLHSLQQTKSEYLNSSFKALKELAPSFEVYAEKYLNFSADKVKELRHKFLSED</sequence>
<comment type="similarity">
    <text evidence="1">Belongs to the protein-tyrosine phosphatase family.</text>
</comment>
<dbReference type="KEGG" id="xap:XA3_04560"/>
<dbReference type="PROSITE" id="PS00383">
    <property type="entry name" value="TYR_PHOSPHATASE_1"/>
    <property type="match status" value="1"/>
</dbReference>
<dbReference type="GO" id="GO:0004721">
    <property type="term" value="F:phosphoprotein phosphatase activity"/>
    <property type="evidence" value="ECO:0007669"/>
    <property type="project" value="InterPro"/>
</dbReference>
<dbReference type="PANTHER" id="PTHR31126:SF1">
    <property type="entry name" value="TYROSINE SPECIFIC PROTEIN PHOSPHATASES DOMAIN-CONTAINING PROTEIN"/>
    <property type="match status" value="1"/>
</dbReference>
<evidence type="ECO:0000313" key="3">
    <source>
        <dbReference type="Proteomes" id="UP001321861"/>
    </source>
</evidence>
<dbReference type="InterPro" id="IPR029021">
    <property type="entry name" value="Prot-tyrosine_phosphatase-like"/>
</dbReference>
<name>A0AAU9D962_9LACO</name>
<dbReference type="SUPFAM" id="SSF52799">
    <property type="entry name" value="(Phosphotyrosine protein) phosphatases II"/>
    <property type="match status" value="1"/>
</dbReference>
<dbReference type="Gene3D" id="3.90.190.10">
    <property type="entry name" value="Protein tyrosine phosphatase superfamily"/>
    <property type="match status" value="1"/>
</dbReference>
<evidence type="ECO:0000313" key="2">
    <source>
        <dbReference type="EMBL" id="BDR58015.1"/>
    </source>
</evidence>
<organism evidence="2 3">
    <name type="scientific">Xylocopilactobacillus apicola</name>
    <dbReference type="NCBI Taxonomy" id="2932184"/>
    <lineage>
        <taxon>Bacteria</taxon>
        <taxon>Bacillati</taxon>
        <taxon>Bacillota</taxon>
        <taxon>Bacilli</taxon>
        <taxon>Lactobacillales</taxon>
        <taxon>Lactobacillaceae</taxon>
        <taxon>Xylocopilactobacillus</taxon>
    </lineage>
</organism>
<keyword evidence="3" id="KW-1185">Reference proteome</keyword>